<dbReference type="GO" id="GO:0000467">
    <property type="term" value="P:exonucleolytic trimming to generate mature 3'-end of 5.8S rRNA from tricistronic rRNA transcript (SSU-rRNA, 5.8S rRNA, LSU-rRNA)"/>
    <property type="evidence" value="ECO:0007669"/>
    <property type="project" value="InterPro"/>
</dbReference>
<dbReference type="InterPro" id="IPR036397">
    <property type="entry name" value="RNaseH_sf"/>
</dbReference>
<dbReference type="GO" id="GO:0071038">
    <property type="term" value="P:TRAMP-dependent tRNA surveillance pathway"/>
    <property type="evidence" value="ECO:0007669"/>
    <property type="project" value="TreeGrafter"/>
</dbReference>
<dbReference type="GO" id="GO:0005730">
    <property type="term" value="C:nucleolus"/>
    <property type="evidence" value="ECO:0007669"/>
    <property type="project" value="TreeGrafter"/>
</dbReference>
<dbReference type="InterPro" id="IPR010997">
    <property type="entry name" value="HRDC-like_sf"/>
</dbReference>
<dbReference type="GO" id="GO:0071039">
    <property type="term" value="P:nuclear polyadenylation-dependent CUT catabolic process"/>
    <property type="evidence" value="ECO:0007669"/>
    <property type="project" value="TreeGrafter"/>
</dbReference>
<dbReference type="InterPro" id="IPR002121">
    <property type="entry name" value="HRDC_dom"/>
</dbReference>
<dbReference type="Gene3D" id="1.10.150.80">
    <property type="entry name" value="HRDC domain"/>
    <property type="match status" value="1"/>
</dbReference>
<dbReference type="PANTHER" id="PTHR12124">
    <property type="entry name" value="POLYMYOSITIS/SCLERODERMA AUTOANTIGEN-RELATED"/>
    <property type="match status" value="1"/>
</dbReference>
<evidence type="ECO:0000256" key="1">
    <source>
        <dbReference type="ARBA" id="ARBA00004123"/>
    </source>
</evidence>
<evidence type="ECO:0000256" key="4">
    <source>
        <dbReference type="SAM" id="MobiDB-lite"/>
    </source>
</evidence>
<dbReference type="GO" id="GO:0000166">
    <property type="term" value="F:nucleotide binding"/>
    <property type="evidence" value="ECO:0007669"/>
    <property type="project" value="InterPro"/>
</dbReference>
<dbReference type="GO" id="GO:0000175">
    <property type="term" value="F:3'-5'-RNA exonuclease activity"/>
    <property type="evidence" value="ECO:0007669"/>
    <property type="project" value="InterPro"/>
</dbReference>
<protein>
    <recommendedName>
        <fullName evidence="5">HRDC domain-containing protein</fullName>
    </recommendedName>
</protein>
<dbReference type="SMART" id="SM00474">
    <property type="entry name" value="35EXOc"/>
    <property type="match status" value="1"/>
</dbReference>
<dbReference type="InterPro" id="IPR002562">
    <property type="entry name" value="3'-5'_exonuclease_dom"/>
</dbReference>
<dbReference type="GO" id="GO:0071044">
    <property type="term" value="P:histone mRNA catabolic process"/>
    <property type="evidence" value="ECO:0007669"/>
    <property type="project" value="TreeGrafter"/>
</dbReference>
<dbReference type="PROSITE" id="PS50967">
    <property type="entry name" value="HRDC"/>
    <property type="match status" value="1"/>
</dbReference>
<dbReference type="GO" id="GO:0071035">
    <property type="term" value="P:nuclear polyadenylation-dependent rRNA catabolic process"/>
    <property type="evidence" value="ECO:0007669"/>
    <property type="project" value="TreeGrafter"/>
</dbReference>
<comment type="similarity">
    <text evidence="3">Belongs to the exosome component 10/RRP6 family.</text>
</comment>
<dbReference type="AlphaFoldDB" id="A0AAV7K5T1"/>
<accession>A0AAV7K5T1</accession>
<dbReference type="FunFam" id="1.10.150.80:FF:000001">
    <property type="entry name" value="Putative exosome component 10"/>
    <property type="match status" value="1"/>
</dbReference>
<dbReference type="EMBL" id="JAKMXF010000144">
    <property type="protein sequence ID" value="KAI6656586.1"/>
    <property type="molecule type" value="Genomic_DNA"/>
</dbReference>
<dbReference type="InterPro" id="IPR044876">
    <property type="entry name" value="HRDC_dom_sf"/>
</dbReference>
<dbReference type="GO" id="GO:0071036">
    <property type="term" value="P:nuclear polyadenylation-dependent snoRNA catabolic process"/>
    <property type="evidence" value="ECO:0007669"/>
    <property type="project" value="TreeGrafter"/>
</dbReference>
<evidence type="ECO:0000259" key="5">
    <source>
        <dbReference type="PROSITE" id="PS50967"/>
    </source>
</evidence>
<evidence type="ECO:0000313" key="6">
    <source>
        <dbReference type="EMBL" id="KAI6656586.1"/>
    </source>
</evidence>
<keyword evidence="2" id="KW-0539">Nucleus</keyword>
<dbReference type="InterPro" id="IPR045092">
    <property type="entry name" value="Rrp6-like"/>
</dbReference>
<evidence type="ECO:0000313" key="7">
    <source>
        <dbReference type="Proteomes" id="UP001165289"/>
    </source>
</evidence>
<comment type="subcellular location">
    <subcellularLocation>
        <location evidence="1">Nucleus</location>
    </subcellularLocation>
</comment>
<dbReference type="GO" id="GO:0003727">
    <property type="term" value="F:single-stranded RNA binding"/>
    <property type="evidence" value="ECO:0007669"/>
    <property type="project" value="TreeGrafter"/>
</dbReference>
<dbReference type="InterPro" id="IPR012337">
    <property type="entry name" value="RNaseH-like_sf"/>
</dbReference>
<organism evidence="6 7">
    <name type="scientific">Oopsacas minuta</name>
    <dbReference type="NCBI Taxonomy" id="111878"/>
    <lineage>
        <taxon>Eukaryota</taxon>
        <taxon>Metazoa</taxon>
        <taxon>Porifera</taxon>
        <taxon>Hexactinellida</taxon>
        <taxon>Hexasterophora</taxon>
        <taxon>Lyssacinosida</taxon>
        <taxon>Leucopsacidae</taxon>
        <taxon>Oopsacas</taxon>
    </lineage>
</organism>
<dbReference type="Pfam" id="PF01612">
    <property type="entry name" value="DNA_pol_A_exo1"/>
    <property type="match status" value="1"/>
</dbReference>
<sequence>MLRSNEIAKPQMTRRGLDNSDKPFIPSLVGGVKPNALDPVRDVDSPSIHPYYNELQNLEYSNAVLQSSEPDDPGPLDNHTYEFITTEDRIDVLVQKLNEVTEIAIDLEHHDYRSYLGFTCLVQISIKGHDYVIDPLCVGHCLHKLLDPFTNPQIIKVLHGGNSDLLCLQRDFSLYLVGMFDTYTSAIALRLPKLSLAFLLNHYCNVTASKKFQIADWRLRPLPPQMERYAREDTHYLLHIYHRMRDELIRRSTKDTYLLTELLDKSRKVCLKVYTKPMFYPQGYLRLLSKNARSINPFQREIAKRLYAWRNLIAREKDESFEYVLPTYMLKQISRNIPSGHHGILACCYPIPPIVESCIDELVIIIENAKKNCYELSYRCKSPKNICPDMHQISESLKRKSNYVCSCHYDLIKEKIEL</sequence>
<evidence type="ECO:0000256" key="2">
    <source>
        <dbReference type="ARBA" id="ARBA00023242"/>
    </source>
</evidence>
<dbReference type="SUPFAM" id="SSF53098">
    <property type="entry name" value="Ribonuclease H-like"/>
    <property type="match status" value="1"/>
</dbReference>
<dbReference type="GO" id="GO:0071037">
    <property type="term" value="P:nuclear polyadenylation-dependent snRNA catabolic process"/>
    <property type="evidence" value="ECO:0007669"/>
    <property type="project" value="TreeGrafter"/>
</dbReference>
<dbReference type="GO" id="GO:0071051">
    <property type="term" value="P:poly(A)-dependent snoRNA 3'-end processing"/>
    <property type="evidence" value="ECO:0007669"/>
    <property type="project" value="TreeGrafter"/>
</dbReference>
<reference evidence="6 7" key="1">
    <citation type="journal article" date="2023" name="BMC Biol.">
        <title>The compact genome of the sponge Oopsacas minuta (Hexactinellida) is lacking key metazoan core genes.</title>
        <authorList>
            <person name="Santini S."/>
            <person name="Schenkelaars Q."/>
            <person name="Jourda C."/>
            <person name="Duchesne M."/>
            <person name="Belahbib H."/>
            <person name="Rocher C."/>
            <person name="Selva M."/>
            <person name="Riesgo A."/>
            <person name="Vervoort M."/>
            <person name="Leys S.P."/>
            <person name="Kodjabachian L."/>
            <person name="Le Bivic A."/>
            <person name="Borchiellini C."/>
            <person name="Claverie J.M."/>
            <person name="Renard E."/>
        </authorList>
    </citation>
    <scope>NUCLEOTIDE SEQUENCE [LARGE SCALE GENOMIC DNA]</scope>
    <source>
        <strain evidence="6">SPO-2</strain>
    </source>
</reference>
<comment type="caution">
    <text evidence="6">The sequence shown here is derived from an EMBL/GenBank/DDBJ whole genome shotgun (WGS) entry which is preliminary data.</text>
</comment>
<feature type="region of interest" description="Disordered" evidence="4">
    <location>
        <begin position="1"/>
        <end position="22"/>
    </location>
</feature>
<proteinExistence type="inferred from homology"/>
<keyword evidence="7" id="KW-1185">Reference proteome</keyword>
<dbReference type="GO" id="GO:0071040">
    <property type="term" value="P:nuclear polyadenylation-dependent antisense transcript catabolic process"/>
    <property type="evidence" value="ECO:0007669"/>
    <property type="project" value="TreeGrafter"/>
</dbReference>
<name>A0AAV7K5T1_9METZ</name>
<dbReference type="Pfam" id="PF00570">
    <property type="entry name" value="HRDC"/>
    <property type="match status" value="1"/>
</dbReference>
<dbReference type="Proteomes" id="UP001165289">
    <property type="component" value="Unassembled WGS sequence"/>
</dbReference>
<dbReference type="Gene3D" id="3.30.420.10">
    <property type="entry name" value="Ribonuclease H-like superfamily/Ribonuclease H"/>
    <property type="match status" value="1"/>
</dbReference>
<dbReference type="PANTHER" id="PTHR12124:SF47">
    <property type="entry name" value="EXOSOME COMPONENT 10"/>
    <property type="match status" value="1"/>
</dbReference>
<dbReference type="SMART" id="SM00341">
    <property type="entry name" value="HRDC"/>
    <property type="match status" value="1"/>
</dbReference>
<gene>
    <name evidence="6" type="ORF">LOD99_1381</name>
</gene>
<dbReference type="GO" id="GO:0000176">
    <property type="term" value="C:nuclear exosome (RNase complex)"/>
    <property type="evidence" value="ECO:0007669"/>
    <property type="project" value="TreeGrafter"/>
</dbReference>
<dbReference type="SUPFAM" id="SSF47819">
    <property type="entry name" value="HRDC-like"/>
    <property type="match status" value="1"/>
</dbReference>
<evidence type="ECO:0000256" key="3">
    <source>
        <dbReference type="ARBA" id="ARBA00043957"/>
    </source>
</evidence>
<feature type="domain" description="HRDC" evidence="5">
    <location>
        <begin position="296"/>
        <end position="376"/>
    </location>
</feature>